<feature type="active site" description="Nucleophile" evidence="9">
    <location>
        <position position="147"/>
    </location>
</feature>
<evidence type="ECO:0000256" key="5">
    <source>
        <dbReference type="ARBA" id="ARBA00022840"/>
    </source>
</evidence>
<dbReference type="InterPro" id="IPR023382">
    <property type="entry name" value="MnmA-like_central_sf"/>
</dbReference>
<dbReference type="GO" id="GO:0002143">
    <property type="term" value="P:tRNA wobble position uridine thiolation"/>
    <property type="evidence" value="ECO:0007669"/>
    <property type="project" value="TreeGrafter"/>
</dbReference>
<feature type="binding site" evidence="9">
    <location>
        <position position="79"/>
    </location>
    <ligand>
        <name>ATP</name>
        <dbReference type="ChEBI" id="CHEBI:30616"/>
    </ligand>
</feature>
<feature type="domain" description="tRNA-specific 2-thiouridylase MnmA-like C-terminal" evidence="10">
    <location>
        <begin position="328"/>
        <end position="409"/>
    </location>
</feature>
<evidence type="ECO:0000256" key="3">
    <source>
        <dbReference type="ARBA" id="ARBA00022694"/>
    </source>
</evidence>
<keyword evidence="4 9" id="KW-0547">Nucleotide-binding</keyword>
<feature type="region of interest" description="Interaction with tRNA" evidence="9">
    <location>
        <begin position="198"/>
        <end position="200"/>
    </location>
</feature>
<dbReference type="GO" id="GO:0005737">
    <property type="term" value="C:cytoplasm"/>
    <property type="evidence" value="ECO:0007669"/>
    <property type="project" value="UniProtKB-SubCell"/>
</dbReference>
<dbReference type="GO" id="GO:0032259">
    <property type="term" value="P:methylation"/>
    <property type="evidence" value="ECO:0007669"/>
    <property type="project" value="UniProtKB-KW"/>
</dbReference>
<feature type="binding site" evidence="9">
    <location>
        <begin position="53"/>
        <end position="60"/>
    </location>
    <ligand>
        <name>ATP</name>
        <dbReference type="ChEBI" id="CHEBI:30616"/>
    </ligand>
</feature>
<dbReference type="HAMAP" id="MF_00144">
    <property type="entry name" value="tRNA_thiouridyl_MnmA"/>
    <property type="match status" value="1"/>
</dbReference>
<dbReference type="SUPFAM" id="SSF52402">
    <property type="entry name" value="Adenine nucleotide alpha hydrolases-like"/>
    <property type="match status" value="1"/>
</dbReference>
<evidence type="ECO:0000313" key="13">
    <source>
        <dbReference type="Proteomes" id="UP000241247"/>
    </source>
</evidence>
<dbReference type="NCBIfam" id="NF001138">
    <property type="entry name" value="PRK00143.1"/>
    <property type="match status" value="1"/>
</dbReference>
<dbReference type="PANTHER" id="PTHR11933:SF5">
    <property type="entry name" value="MITOCHONDRIAL TRNA-SPECIFIC 2-THIOURIDYLASE 1"/>
    <property type="match status" value="1"/>
</dbReference>
<evidence type="ECO:0000256" key="8">
    <source>
        <dbReference type="ARBA" id="ARBA00051542"/>
    </source>
</evidence>
<comment type="subcellular location">
    <subcellularLocation>
        <location evidence="9">Cytoplasm</location>
    </subcellularLocation>
</comment>
<keyword evidence="9" id="KW-0963">Cytoplasm</keyword>
<evidence type="ECO:0000259" key="11">
    <source>
        <dbReference type="Pfam" id="PF20259"/>
    </source>
</evidence>
<dbReference type="InterPro" id="IPR046885">
    <property type="entry name" value="MnmA-like_C"/>
</dbReference>
<dbReference type="Pfam" id="PF03054">
    <property type="entry name" value="tRNA_Me_trans"/>
    <property type="match status" value="1"/>
</dbReference>
<dbReference type="EC" id="2.8.1.13" evidence="9"/>
<feature type="site" description="Interaction with tRNA" evidence="9">
    <location>
        <position position="390"/>
    </location>
</feature>
<keyword evidence="12" id="KW-0489">Methyltransferase</keyword>
<feature type="site" description="Interaction with tRNA" evidence="9">
    <location>
        <position position="172"/>
    </location>
</feature>
<comment type="caution">
    <text evidence="12">The sequence shown here is derived from an EMBL/GenBank/DDBJ whole genome shotgun (WGS) entry which is preliminary data.</text>
</comment>
<dbReference type="FunFam" id="2.30.30.280:FF:000001">
    <property type="entry name" value="tRNA-specific 2-thiouridylase MnmA"/>
    <property type="match status" value="1"/>
</dbReference>
<sequence>MPRRVLARQTHCQTHCRTHRRTIARATGQNHRTDAVNSLDFDRKPEDTRVVVAMSGGVDSSVVAGLLKREGYDVLGITLQLYDHGAAVHRAGSCCAGQDIEDARRVCETLGIPHYVLDYEKRFRETVINPFAESYVAGETPIPCVACNQTVKFADLLATARELGADALATGHYIRSRPNPTPQDPGRRALYRPVDAERDQSYFLFATTQEQIDYLRFPLGHLSKAETRALAEEMGLVVAKKADSQDICFVPQGKYSDIVAKLKPNAALAGEIVHIDGRVLGTHEGILHYTIGQRRGIGIATGEPLYVVYLDARSRRVIVGPKEALETRRLYLRDVNWLGDGDLLAVAAEGFACFAKVRSTRPPRPARLHADAGGLYVELEEGEAGVAPGQACALYSGEGADARVFGGGFVARSEREQAAEAALKRILSTPAAA</sequence>
<protein>
    <recommendedName>
        <fullName evidence="9">tRNA-specific 2-thiouridylase MnmA</fullName>
        <ecNumber evidence="9">2.8.1.13</ecNumber>
    </recommendedName>
</protein>
<dbReference type="EMBL" id="PZZZ01000005">
    <property type="protein sequence ID" value="PTM94463.1"/>
    <property type="molecule type" value="Genomic_DNA"/>
</dbReference>
<dbReference type="Proteomes" id="UP000241247">
    <property type="component" value="Unassembled WGS sequence"/>
</dbReference>
<keyword evidence="6 9" id="KW-0694">RNA-binding</keyword>
<feature type="active site" description="Cysteine persulfide intermediate" evidence="9">
    <location>
        <position position="248"/>
    </location>
</feature>
<comment type="function">
    <text evidence="9">Catalyzes the 2-thiolation of uridine at the wobble position (U34) of tRNA, leading to the formation of s(2)U34.</text>
</comment>
<accession>A0A2T5B6A8</accession>
<dbReference type="Gene3D" id="3.40.50.620">
    <property type="entry name" value="HUPs"/>
    <property type="match status" value="1"/>
</dbReference>
<name>A0A2T5B6A8_MYCDI</name>
<dbReference type="GO" id="GO:0103016">
    <property type="term" value="F:tRNA-uridine 2-sulfurtransferase activity"/>
    <property type="evidence" value="ECO:0007669"/>
    <property type="project" value="UniProtKB-EC"/>
</dbReference>
<dbReference type="GO" id="GO:0008168">
    <property type="term" value="F:methyltransferase activity"/>
    <property type="evidence" value="ECO:0007669"/>
    <property type="project" value="UniProtKB-KW"/>
</dbReference>
<dbReference type="AlphaFoldDB" id="A0A2T5B6A8"/>
<dbReference type="GO" id="GO:0005524">
    <property type="term" value="F:ATP binding"/>
    <property type="evidence" value="ECO:0007669"/>
    <property type="project" value="UniProtKB-KW"/>
</dbReference>
<evidence type="ECO:0000259" key="10">
    <source>
        <dbReference type="Pfam" id="PF20258"/>
    </source>
</evidence>
<gene>
    <name evidence="9" type="primary">mnmA</name>
    <name evidence="12" type="ORF">C7449_105366</name>
</gene>
<keyword evidence="3 9" id="KW-0819">tRNA processing</keyword>
<feature type="domain" description="tRNA-specific 2-thiouridylase MnmA-like central" evidence="11">
    <location>
        <begin position="269"/>
        <end position="320"/>
    </location>
</feature>
<dbReference type="CDD" id="cd01998">
    <property type="entry name" value="MnmA_TRMU-like"/>
    <property type="match status" value="1"/>
</dbReference>
<evidence type="ECO:0000256" key="7">
    <source>
        <dbReference type="ARBA" id="ARBA00023157"/>
    </source>
</evidence>
<keyword evidence="1 9" id="KW-0820">tRNA-binding</keyword>
<comment type="similarity">
    <text evidence="9">Belongs to the MnmA/TRMU family.</text>
</comment>
<dbReference type="InterPro" id="IPR014729">
    <property type="entry name" value="Rossmann-like_a/b/a_fold"/>
</dbReference>
<dbReference type="Pfam" id="PF20258">
    <property type="entry name" value="tRNA_Me_trans_C"/>
    <property type="match status" value="1"/>
</dbReference>
<comment type="caution">
    <text evidence="9">Lacks conserved residue(s) required for the propagation of feature annotation.</text>
</comment>
<dbReference type="NCBIfam" id="TIGR00420">
    <property type="entry name" value="trmU"/>
    <property type="match status" value="1"/>
</dbReference>
<evidence type="ECO:0000256" key="6">
    <source>
        <dbReference type="ARBA" id="ARBA00022884"/>
    </source>
</evidence>
<evidence type="ECO:0000256" key="9">
    <source>
        <dbReference type="HAMAP-Rule" id="MF_00144"/>
    </source>
</evidence>
<dbReference type="InterPro" id="IPR004506">
    <property type="entry name" value="MnmA-like"/>
</dbReference>
<dbReference type="Gene3D" id="2.30.30.280">
    <property type="entry name" value="Adenine nucleotide alpha hydrolases-like domains"/>
    <property type="match status" value="1"/>
</dbReference>
<dbReference type="Pfam" id="PF20259">
    <property type="entry name" value="tRNA_Me_trans_M"/>
    <property type="match status" value="1"/>
</dbReference>
<dbReference type="FunFam" id="3.40.50.620:FF:000115">
    <property type="entry name" value="tRNA-specific 2-thiouridylase MnmA"/>
    <property type="match status" value="1"/>
</dbReference>
<evidence type="ECO:0000256" key="1">
    <source>
        <dbReference type="ARBA" id="ARBA00022555"/>
    </source>
</evidence>
<reference evidence="12 13" key="1">
    <citation type="submission" date="2018-04" db="EMBL/GenBank/DDBJ databases">
        <title>Genomic Encyclopedia of Type Strains, Phase IV (KMG-IV): sequencing the most valuable type-strain genomes for metagenomic binning, comparative biology and taxonomic classification.</title>
        <authorList>
            <person name="Goeker M."/>
        </authorList>
    </citation>
    <scope>NUCLEOTIDE SEQUENCE [LARGE SCALE GENOMIC DNA]</scope>
    <source>
        <strain evidence="12 13">DSM 7138</strain>
    </source>
</reference>
<dbReference type="PANTHER" id="PTHR11933">
    <property type="entry name" value="TRNA 5-METHYLAMINOMETHYL-2-THIOURIDYLATE -METHYLTRANSFERASE"/>
    <property type="match status" value="1"/>
</dbReference>
<keyword evidence="5 9" id="KW-0067">ATP-binding</keyword>
<feature type="binding site" evidence="9">
    <location>
        <position position="171"/>
    </location>
    <ligand>
        <name>ATP</name>
        <dbReference type="ChEBI" id="CHEBI:30616"/>
    </ligand>
</feature>
<organism evidence="12 13">
    <name type="scientific">Mycoplana dimorpha</name>
    <dbReference type="NCBI Taxonomy" id="28320"/>
    <lineage>
        <taxon>Bacteria</taxon>
        <taxon>Pseudomonadati</taxon>
        <taxon>Pseudomonadota</taxon>
        <taxon>Alphaproteobacteria</taxon>
        <taxon>Hyphomicrobiales</taxon>
        <taxon>Rhizobiaceae</taxon>
        <taxon>Mycoplana</taxon>
    </lineage>
</organism>
<dbReference type="InterPro" id="IPR046884">
    <property type="entry name" value="MnmA-like_central"/>
</dbReference>
<keyword evidence="2 9" id="KW-0808">Transferase</keyword>
<comment type="catalytic activity">
    <reaction evidence="8 9">
        <text>S-sulfanyl-L-cysteinyl-[protein] + uridine(34) in tRNA + AH2 + ATP = 2-thiouridine(34) in tRNA + L-cysteinyl-[protein] + A + AMP + diphosphate + H(+)</text>
        <dbReference type="Rhea" id="RHEA:47032"/>
        <dbReference type="Rhea" id="RHEA-COMP:10131"/>
        <dbReference type="Rhea" id="RHEA-COMP:11726"/>
        <dbReference type="Rhea" id="RHEA-COMP:11727"/>
        <dbReference type="Rhea" id="RHEA-COMP:11728"/>
        <dbReference type="ChEBI" id="CHEBI:13193"/>
        <dbReference type="ChEBI" id="CHEBI:15378"/>
        <dbReference type="ChEBI" id="CHEBI:17499"/>
        <dbReference type="ChEBI" id="CHEBI:29950"/>
        <dbReference type="ChEBI" id="CHEBI:30616"/>
        <dbReference type="ChEBI" id="CHEBI:33019"/>
        <dbReference type="ChEBI" id="CHEBI:61963"/>
        <dbReference type="ChEBI" id="CHEBI:65315"/>
        <dbReference type="ChEBI" id="CHEBI:87170"/>
        <dbReference type="ChEBI" id="CHEBI:456215"/>
        <dbReference type="EC" id="2.8.1.13"/>
    </reaction>
</comment>
<dbReference type="Gene3D" id="2.40.30.10">
    <property type="entry name" value="Translation factors"/>
    <property type="match status" value="1"/>
</dbReference>
<proteinExistence type="inferred from homology"/>
<dbReference type="GO" id="GO:0000049">
    <property type="term" value="F:tRNA binding"/>
    <property type="evidence" value="ECO:0007669"/>
    <property type="project" value="UniProtKB-KW"/>
</dbReference>
<keyword evidence="13" id="KW-1185">Reference proteome</keyword>
<keyword evidence="7" id="KW-1015">Disulfide bond</keyword>
<evidence type="ECO:0000256" key="4">
    <source>
        <dbReference type="ARBA" id="ARBA00022741"/>
    </source>
</evidence>
<evidence type="ECO:0000256" key="2">
    <source>
        <dbReference type="ARBA" id="ARBA00022679"/>
    </source>
</evidence>
<evidence type="ECO:0000313" key="12">
    <source>
        <dbReference type="EMBL" id="PTM94463.1"/>
    </source>
</evidence>